<keyword evidence="2 9" id="KW-0732">Signal</keyword>
<name>A0A9P0M8V6_ACAOB</name>
<evidence type="ECO:0000313" key="11">
    <source>
        <dbReference type="EMBL" id="CAH2007949.1"/>
    </source>
</evidence>
<keyword evidence="3 7" id="KW-0378">Hydrolase</keyword>
<protein>
    <recommendedName>
        <fullName evidence="7">Lipase</fullName>
    </recommendedName>
</protein>
<dbReference type="GO" id="GO:0016788">
    <property type="term" value="F:hydrolase activity, acting on ester bonds"/>
    <property type="evidence" value="ECO:0007669"/>
    <property type="project" value="InterPro"/>
</dbReference>
<proteinExistence type="inferred from homology"/>
<dbReference type="PANTHER" id="PTHR11005">
    <property type="entry name" value="LYSOSOMAL ACID LIPASE-RELATED"/>
    <property type="match status" value="1"/>
</dbReference>
<dbReference type="Gene3D" id="3.40.50.1820">
    <property type="entry name" value="alpha/beta hydrolase"/>
    <property type="match status" value="1"/>
</dbReference>
<evidence type="ECO:0000256" key="2">
    <source>
        <dbReference type="ARBA" id="ARBA00022729"/>
    </source>
</evidence>
<feature type="active site" description="Charge relay system" evidence="8">
    <location>
        <position position="352"/>
    </location>
</feature>
<keyword evidence="6" id="KW-0325">Glycoprotein</keyword>
<dbReference type="SUPFAM" id="SSF53474">
    <property type="entry name" value="alpha/beta-Hydrolases"/>
    <property type="match status" value="1"/>
</dbReference>
<dbReference type="AlphaFoldDB" id="A0A9P0M8V6"/>
<dbReference type="InterPro" id="IPR029058">
    <property type="entry name" value="AB_hydrolase_fold"/>
</dbReference>
<dbReference type="GO" id="GO:0016042">
    <property type="term" value="P:lipid catabolic process"/>
    <property type="evidence" value="ECO:0007669"/>
    <property type="project" value="UniProtKB-KW"/>
</dbReference>
<sequence>MKVTILILVVSMAGYGYSKSEKEQGIDLKLLQAEIESWKGIAVVDLIRSDGYPAENHYVTTEDGYILNVHRIPHGRNGKRNGKVAFLQHGLLTSSADMVISGPGKALGYILADEGYDVWLGNFRGNRYSRNHTHLNPNWGAKFWKFDWHEMGVIDLPAMIDYVLNQTGVDAVYYSGHSQGTTSFFVMGSLRPEYNQKIKVHVSMAPIAYMNHMTSPLLRMIAWWSKPADALFSLIGMNEFLPSKVFSAFGKLFCTTGITRILCENSLFAICGFSPGEMNSTLFAKMMAYTPAGASTRQLLHYGQEIPTVFGHFRQYDHGLIINLAKYGKPDPPEYPLSKVTAPVYLIYSKNDWLAATNDVKKLYSKLGNAKGMFLVEDHGFNHLDFTYGQYAYKYVYSTVVDVFAKY</sequence>
<comment type="caution">
    <text evidence="11">The sequence shown here is derived from an EMBL/GenBank/DDBJ whole genome shotgun (WGS) entry which is preliminary data.</text>
</comment>
<evidence type="ECO:0000256" key="8">
    <source>
        <dbReference type="PIRSR" id="PIRSR000862-1"/>
    </source>
</evidence>
<evidence type="ECO:0000256" key="7">
    <source>
        <dbReference type="PIRNR" id="PIRNR000862"/>
    </source>
</evidence>
<organism evidence="11 12">
    <name type="scientific">Acanthoscelides obtectus</name>
    <name type="common">Bean weevil</name>
    <name type="synonym">Bruchus obtectus</name>
    <dbReference type="NCBI Taxonomy" id="200917"/>
    <lineage>
        <taxon>Eukaryota</taxon>
        <taxon>Metazoa</taxon>
        <taxon>Ecdysozoa</taxon>
        <taxon>Arthropoda</taxon>
        <taxon>Hexapoda</taxon>
        <taxon>Insecta</taxon>
        <taxon>Pterygota</taxon>
        <taxon>Neoptera</taxon>
        <taxon>Endopterygota</taxon>
        <taxon>Coleoptera</taxon>
        <taxon>Polyphaga</taxon>
        <taxon>Cucujiformia</taxon>
        <taxon>Chrysomeloidea</taxon>
        <taxon>Chrysomelidae</taxon>
        <taxon>Bruchinae</taxon>
        <taxon>Bruchini</taxon>
        <taxon>Acanthoscelides</taxon>
    </lineage>
</organism>
<feature type="domain" description="Partial AB-hydrolase lipase" evidence="10">
    <location>
        <begin position="44"/>
        <end position="101"/>
    </location>
</feature>
<evidence type="ECO:0000313" key="12">
    <source>
        <dbReference type="Proteomes" id="UP001152888"/>
    </source>
</evidence>
<keyword evidence="5" id="KW-0443">Lipid metabolism</keyword>
<accession>A0A9P0M8V6</accession>
<feature type="signal peptide" evidence="9">
    <location>
        <begin position="1"/>
        <end position="20"/>
    </location>
</feature>
<dbReference type="InterPro" id="IPR006693">
    <property type="entry name" value="AB_hydrolase_lipase"/>
</dbReference>
<comment type="similarity">
    <text evidence="1 7">Belongs to the AB hydrolase superfamily. Lipase family.</text>
</comment>
<gene>
    <name evidence="11" type="ORF">ACAOBT_LOCUS29918</name>
</gene>
<dbReference type="Proteomes" id="UP001152888">
    <property type="component" value="Unassembled WGS sequence"/>
</dbReference>
<keyword evidence="4 7" id="KW-0442">Lipid degradation</keyword>
<evidence type="ECO:0000256" key="6">
    <source>
        <dbReference type="ARBA" id="ARBA00023180"/>
    </source>
</evidence>
<dbReference type="EMBL" id="CAKOFQ010007773">
    <property type="protein sequence ID" value="CAH2007949.1"/>
    <property type="molecule type" value="Genomic_DNA"/>
</dbReference>
<dbReference type="PIRSF" id="PIRSF000862">
    <property type="entry name" value="Steryl_ester_lip"/>
    <property type="match status" value="1"/>
</dbReference>
<dbReference type="Pfam" id="PF04083">
    <property type="entry name" value="Abhydro_lipase"/>
    <property type="match status" value="1"/>
</dbReference>
<evidence type="ECO:0000256" key="3">
    <source>
        <dbReference type="ARBA" id="ARBA00022801"/>
    </source>
</evidence>
<evidence type="ECO:0000259" key="10">
    <source>
        <dbReference type="Pfam" id="PF04083"/>
    </source>
</evidence>
<feature type="active site" description="Charge relay system" evidence="8">
    <location>
        <position position="383"/>
    </location>
</feature>
<feature type="chain" id="PRO_5040312098" description="Lipase" evidence="9">
    <location>
        <begin position="21"/>
        <end position="407"/>
    </location>
</feature>
<feature type="active site" description="Nucleophile" evidence="8">
    <location>
        <position position="178"/>
    </location>
</feature>
<keyword evidence="12" id="KW-1185">Reference proteome</keyword>
<evidence type="ECO:0000256" key="1">
    <source>
        <dbReference type="ARBA" id="ARBA00010701"/>
    </source>
</evidence>
<evidence type="ECO:0000256" key="9">
    <source>
        <dbReference type="SAM" id="SignalP"/>
    </source>
</evidence>
<reference evidence="11" key="1">
    <citation type="submission" date="2022-03" db="EMBL/GenBank/DDBJ databases">
        <authorList>
            <person name="Sayadi A."/>
        </authorList>
    </citation>
    <scope>NUCLEOTIDE SEQUENCE</scope>
</reference>
<dbReference type="InterPro" id="IPR025483">
    <property type="entry name" value="Lipase_euk"/>
</dbReference>
<dbReference type="FunFam" id="3.40.50.1820:FF:000021">
    <property type="entry name" value="Lipase"/>
    <property type="match status" value="1"/>
</dbReference>
<evidence type="ECO:0000256" key="5">
    <source>
        <dbReference type="ARBA" id="ARBA00023098"/>
    </source>
</evidence>
<evidence type="ECO:0000256" key="4">
    <source>
        <dbReference type="ARBA" id="ARBA00022963"/>
    </source>
</evidence>
<dbReference type="OrthoDB" id="9974421at2759"/>